<feature type="transmembrane region" description="Helical" evidence="1">
    <location>
        <begin position="43"/>
        <end position="61"/>
    </location>
</feature>
<accession>A0A550JJF8</accession>
<protein>
    <recommendedName>
        <fullName evidence="2">VanZ-like domain-containing protein</fullName>
    </recommendedName>
</protein>
<gene>
    <name evidence="3" type="ORF">FL622_04500</name>
</gene>
<proteinExistence type="predicted"/>
<evidence type="ECO:0000313" key="4">
    <source>
        <dbReference type="Proteomes" id="UP000317155"/>
    </source>
</evidence>
<dbReference type="AlphaFoldDB" id="A0A550JJF8"/>
<dbReference type="RefSeq" id="WP_092056281.1">
    <property type="nucleotide sequence ID" value="NZ_FOJJ01000012.1"/>
</dbReference>
<feature type="transmembrane region" description="Helical" evidence="1">
    <location>
        <begin position="100"/>
        <end position="123"/>
    </location>
</feature>
<keyword evidence="4" id="KW-1185">Reference proteome</keyword>
<feature type="transmembrane region" description="Helical" evidence="1">
    <location>
        <begin position="73"/>
        <end position="88"/>
    </location>
</feature>
<dbReference type="OrthoDB" id="5422112at2"/>
<keyword evidence="1" id="KW-0812">Transmembrane</keyword>
<keyword evidence="1" id="KW-0472">Membrane</keyword>
<dbReference type="Proteomes" id="UP000317155">
    <property type="component" value="Unassembled WGS sequence"/>
</dbReference>
<feature type="domain" description="VanZ-like" evidence="2">
    <location>
        <begin position="41"/>
        <end position="123"/>
    </location>
</feature>
<dbReference type="Pfam" id="PF04892">
    <property type="entry name" value="VanZ"/>
    <property type="match status" value="1"/>
</dbReference>
<dbReference type="NCBIfam" id="NF037970">
    <property type="entry name" value="vanZ_1"/>
    <property type="match status" value="1"/>
</dbReference>
<comment type="caution">
    <text evidence="3">The sequence shown here is derived from an EMBL/GenBank/DDBJ whole genome shotgun (WGS) entry which is preliminary data.</text>
</comment>
<evidence type="ECO:0000259" key="2">
    <source>
        <dbReference type="Pfam" id="PF04892"/>
    </source>
</evidence>
<keyword evidence="1" id="KW-1133">Transmembrane helix</keyword>
<dbReference type="InterPro" id="IPR006976">
    <property type="entry name" value="VanZ-like"/>
</dbReference>
<evidence type="ECO:0000256" key="1">
    <source>
        <dbReference type="SAM" id="Phobius"/>
    </source>
</evidence>
<dbReference type="EMBL" id="VJVV01000002">
    <property type="protein sequence ID" value="TRO83349.1"/>
    <property type="molecule type" value="Genomic_DNA"/>
</dbReference>
<sequence length="134" mass="14692">MKSSAARAFGPPLLLMGLIFVLSSIPGRVEEGMFRVLTELDPPWQNLLHIPVFGLVQYLWLRGFALNGKTGKAAVVLSFFLTIGYGALDELHQYFVPGRYASLLDVLLDGGGAVLGVLGFWVLRKIRDDSSKNV</sequence>
<evidence type="ECO:0000313" key="3">
    <source>
        <dbReference type="EMBL" id="TRO83349.1"/>
    </source>
</evidence>
<name>A0A550JJF8_9BACT</name>
<reference evidence="3 4" key="1">
    <citation type="submission" date="2019-07" db="EMBL/GenBank/DDBJ databases">
        <title>Insights of Desulfuromonas acetexigens electromicrobiology.</title>
        <authorList>
            <person name="Katuri K."/>
            <person name="Sapireddy V."/>
            <person name="Shaw D.R."/>
            <person name="Saikaly P."/>
        </authorList>
    </citation>
    <scope>NUCLEOTIDE SEQUENCE [LARGE SCALE GENOMIC DNA]</scope>
    <source>
        <strain evidence="3 4">2873</strain>
    </source>
</reference>
<organism evidence="3 4">
    <name type="scientific">Trichloromonas acetexigens</name>
    <dbReference type="NCBI Taxonomy" id="38815"/>
    <lineage>
        <taxon>Bacteria</taxon>
        <taxon>Pseudomonadati</taxon>
        <taxon>Thermodesulfobacteriota</taxon>
        <taxon>Desulfuromonadia</taxon>
        <taxon>Desulfuromonadales</taxon>
        <taxon>Trichloromonadaceae</taxon>
        <taxon>Trichloromonas</taxon>
    </lineage>
</organism>